<comment type="caution">
    <text evidence="3">The sequence shown here is derived from an EMBL/GenBank/DDBJ whole genome shotgun (WGS) entry which is preliminary data.</text>
</comment>
<feature type="compositionally biased region" description="Low complexity" evidence="2">
    <location>
        <begin position="69"/>
        <end position="79"/>
    </location>
</feature>
<accession>A0AAN6G3D8</accession>
<keyword evidence="4" id="KW-1185">Reference proteome</keyword>
<sequence>MSDYVEDTSLSFLSEDSVLHDANHHSTSQSKGTGKRPAAPDGGQRMLRSRTASPVAPRTQPFRQARALPAGPSASAPGTTFGGHARHATMVVASEANVTVQARSPDRQRHSDVKIADAAEAIVQDLKQRVIKSREQISKLDSAKDLQATEIKGLKIQIRAKDDALKTITEERDALRVQVEEQGIALKAVEEKLKADQEAFGKIVHIGQQRL</sequence>
<organism evidence="3 4">
    <name type="scientific">Tilletia horrida</name>
    <dbReference type="NCBI Taxonomy" id="155126"/>
    <lineage>
        <taxon>Eukaryota</taxon>
        <taxon>Fungi</taxon>
        <taxon>Dikarya</taxon>
        <taxon>Basidiomycota</taxon>
        <taxon>Ustilaginomycotina</taxon>
        <taxon>Exobasidiomycetes</taxon>
        <taxon>Tilletiales</taxon>
        <taxon>Tilletiaceae</taxon>
        <taxon>Tilletia</taxon>
    </lineage>
</organism>
<proteinExistence type="predicted"/>
<dbReference type="EMBL" id="JAPDMQ010001182">
    <property type="protein sequence ID" value="KAK0518759.1"/>
    <property type="molecule type" value="Genomic_DNA"/>
</dbReference>
<dbReference type="Proteomes" id="UP001176521">
    <property type="component" value="Unassembled WGS sequence"/>
</dbReference>
<evidence type="ECO:0000313" key="3">
    <source>
        <dbReference type="EMBL" id="KAK0518759.1"/>
    </source>
</evidence>
<evidence type="ECO:0000256" key="2">
    <source>
        <dbReference type="SAM" id="MobiDB-lite"/>
    </source>
</evidence>
<feature type="region of interest" description="Disordered" evidence="2">
    <location>
        <begin position="14"/>
        <end position="83"/>
    </location>
</feature>
<dbReference type="AlphaFoldDB" id="A0AAN6G3D8"/>
<evidence type="ECO:0000256" key="1">
    <source>
        <dbReference type="SAM" id="Coils"/>
    </source>
</evidence>
<keyword evidence="1" id="KW-0175">Coiled coil</keyword>
<protein>
    <submittedName>
        <fullName evidence="3">Uncharacterized protein</fullName>
    </submittedName>
</protein>
<evidence type="ECO:0000313" key="4">
    <source>
        <dbReference type="Proteomes" id="UP001176521"/>
    </source>
</evidence>
<reference evidence="3" key="1">
    <citation type="journal article" date="2023" name="PhytoFront">
        <title>Draft Genome Resources of Seven Strains of Tilletia horrida, Causal Agent of Kernel Smut of Rice.</title>
        <authorList>
            <person name="Khanal S."/>
            <person name="Antony Babu S."/>
            <person name="Zhou X.G."/>
        </authorList>
    </citation>
    <scope>NUCLEOTIDE SEQUENCE</scope>
    <source>
        <strain evidence="3">TX3</strain>
    </source>
</reference>
<name>A0AAN6G3D8_9BASI</name>
<gene>
    <name evidence="3" type="ORF">OC842_007690</name>
</gene>
<feature type="coiled-coil region" evidence="1">
    <location>
        <begin position="116"/>
        <end position="143"/>
    </location>
</feature>